<keyword evidence="1" id="KW-0175">Coiled coil</keyword>
<evidence type="ECO:0000313" key="3">
    <source>
        <dbReference type="Proteomes" id="UP000792457"/>
    </source>
</evidence>
<sequence>MEKSGFPGVIGAVDGTHVSTVPPVCEREHDFANRKGFHSKNVQISMEGDLFLRPSQQQPSTKERLACKRNAVAEEEDAKRSKILEIACQCLQNPSSESQILAKGWGIEFAKMRPDQLCESYHQNLSFLSELRQLIGDLRSEVEALKNKLEDNNVTKRSTTADTEDMNLELSERQRRAYSVIIFNIPESSDNDGDEVAKVRETLKAVPDVSLPCIHAHRLGIKRSTGIRPVKVIMGSPRDV</sequence>
<reference evidence="2" key="1">
    <citation type="submission" date="2013-04" db="EMBL/GenBank/DDBJ databases">
        <authorList>
            <person name="Qu J."/>
            <person name="Murali S.C."/>
            <person name="Bandaranaike D."/>
            <person name="Bellair M."/>
            <person name="Blankenburg K."/>
            <person name="Chao H."/>
            <person name="Dinh H."/>
            <person name="Doddapaneni H."/>
            <person name="Downs B."/>
            <person name="Dugan-Rocha S."/>
            <person name="Elkadiri S."/>
            <person name="Gnanaolivu R.D."/>
            <person name="Hernandez B."/>
            <person name="Javaid M."/>
            <person name="Jayaseelan J.C."/>
            <person name="Lee S."/>
            <person name="Li M."/>
            <person name="Ming W."/>
            <person name="Munidasa M."/>
            <person name="Muniz J."/>
            <person name="Nguyen L."/>
            <person name="Ongeri F."/>
            <person name="Osuji N."/>
            <person name="Pu L.-L."/>
            <person name="Puazo M."/>
            <person name="Qu C."/>
            <person name="Quiroz J."/>
            <person name="Raj R."/>
            <person name="Weissenberger G."/>
            <person name="Xin Y."/>
            <person name="Zou X."/>
            <person name="Han Y."/>
            <person name="Richards S."/>
            <person name="Worley K."/>
            <person name="Muzny D."/>
            <person name="Gibbs R."/>
        </authorList>
    </citation>
    <scope>NUCLEOTIDE SEQUENCE</scope>
    <source>
        <strain evidence="2">Sampled in the wild</strain>
    </source>
</reference>
<organism evidence="2 3">
    <name type="scientific">Ladona fulva</name>
    <name type="common">Scarce chaser dragonfly</name>
    <name type="synonym">Libellula fulva</name>
    <dbReference type="NCBI Taxonomy" id="123851"/>
    <lineage>
        <taxon>Eukaryota</taxon>
        <taxon>Metazoa</taxon>
        <taxon>Ecdysozoa</taxon>
        <taxon>Arthropoda</taxon>
        <taxon>Hexapoda</taxon>
        <taxon>Insecta</taxon>
        <taxon>Pterygota</taxon>
        <taxon>Palaeoptera</taxon>
        <taxon>Odonata</taxon>
        <taxon>Epiprocta</taxon>
        <taxon>Anisoptera</taxon>
        <taxon>Libelluloidea</taxon>
        <taxon>Libellulidae</taxon>
        <taxon>Ladona</taxon>
    </lineage>
</organism>
<protein>
    <submittedName>
        <fullName evidence="2">Uncharacterized protein</fullName>
    </submittedName>
</protein>
<feature type="coiled-coil region" evidence="1">
    <location>
        <begin position="128"/>
        <end position="155"/>
    </location>
</feature>
<proteinExistence type="predicted"/>
<dbReference type="OrthoDB" id="6509413at2759"/>
<name>A0A8K0K2K6_LADFU</name>
<accession>A0A8K0K2K6</accession>
<gene>
    <name evidence="2" type="ORF">J437_LFUL001698</name>
</gene>
<keyword evidence="3" id="KW-1185">Reference proteome</keyword>
<evidence type="ECO:0000313" key="2">
    <source>
        <dbReference type="EMBL" id="KAG8227154.1"/>
    </source>
</evidence>
<dbReference type="Proteomes" id="UP000792457">
    <property type="component" value="Unassembled WGS sequence"/>
</dbReference>
<reference evidence="2" key="2">
    <citation type="submission" date="2017-10" db="EMBL/GenBank/DDBJ databases">
        <title>Ladona fulva Genome sequencing and assembly.</title>
        <authorList>
            <person name="Murali S."/>
            <person name="Richards S."/>
            <person name="Bandaranaike D."/>
            <person name="Bellair M."/>
            <person name="Blankenburg K."/>
            <person name="Chao H."/>
            <person name="Dinh H."/>
            <person name="Doddapaneni H."/>
            <person name="Dugan-Rocha S."/>
            <person name="Elkadiri S."/>
            <person name="Gnanaolivu R."/>
            <person name="Hernandez B."/>
            <person name="Skinner E."/>
            <person name="Javaid M."/>
            <person name="Lee S."/>
            <person name="Li M."/>
            <person name="Ming W."/>
            <person name="Munidasa M."/>
            <person name="Muniz J."/>
            <person name="Nguyen L."/>
            <person name="Hughes D."/>
            <person name="Osuji N."/>
            <person name="Pu L.-L."/>
            <person name="Puazo M."/>
            <person name="Qu C."/>
            <person name="Quiroz J."/>
            <person name="Raj R."/>
            <person name="Weissenberger G."/>
            <person name="Xin Y."/>
            <person name="Zou X."/>
            <person name="Han Y."/>
            <person name="Worley K."/>
            <person name="Muzny D."/>
            <person name="Gibbs R."/>
        </authorList>
    </citation>
    <scope>NUCLEOTIDE SEQUENCE</scope>
    <source>
        <strain evidence="2">Sampled in the wild</strain>
    </source>
</reference>
<dbReference type="AlphaFoldDB" id="A0A8K0K2K6"/>
<comment type="caution">
    <text evidence="2">The sequence shown here is derived from an EMBL/GenBank/DDBJ whole genome shotgun (WGS) entry which is preliminary data.</text>
</comment>
<evidence type="ECO:0000256" key="1">
    <source>
        <dbReference type="SAM" id="Coils"/>
    </source>
</evidence>
<dbReference type="EMBL" id="KZ308312">
    <property type="protein sequence ID" value="KAG8227154.1"/>
    <property type="molecule type" value="Genomic_DNA"/>
</dbReference>